<dbReference type="AlphaFoldDB" id="A0A6N4V255"/>
<dbReference type="Gene3D" id="3.40.1440.10">
    <property type="entry name" value="GIY-YIG endonuclease"/>
    <property type="match status" value="1"/>
</dbReference>
<reference evidence="2 3" key="1">
    <citation type="journal article" date="2019" name="Emerg. Microbes Infect.">
        <title>Comprehensive subspecies identification of 175 nontuberculous mycobacteria species based on 7547 genomic profiles.</title>
        <authorList>
            <person name="Matsumoto Y."/>
            <person name="Kinjo T."/>
            <person name="Motooka D."/>
            <person name="Nabeya D."/>
            <person name="Jung N."/>
            <person name="Uechi K."/>
            <person name="Horii T."/>
            <person name="Iida T."/>
            <person name="Fujita J."/>
            <person name="Nakamura S."/>
        </authorList>
    </citation>
    <scope>NUCLEOTIDE SEQUENCE [LARGE SCALE GENOMIC DNA]</scope>
    <source>
        <strain evidence="2 3">JCM 12272</strain>
        <plasmid evidence="2">pJCM12272</plasmid>
    </source>
</reference>
<dbReference type="PROSITE" id="PS50164">
    <property type="entry name" value="GIY_YIG"/>
    <property type="match status" value="1"/>
</dbReference>
<evidence type="ECO:0000313" key="3">
    <source>
        <dbReference type="Proteomes" id="UP000466906"/>
    </source>
</evidence>
<dbReference type="KEGG" id="malv:MALV_55200"/>
<name>A0A6N4V255_9MYCO</name>
<protein>
    <recommendedName>
        <fullName evidence="1">GIY-YIG domain-containing protein</fullName>
    </recommendedName>
</protein>
<accession>A0A6N4V255</accession>
<dbReference type="Proteomes" id="UP000466906">
    <property type="component" value="Plasmid pJCM12272"/>
</dbReference>
<dbReference type="InterPro" id="IPR000305">
    <property type="entry name" value="GIY-YIG_endonuc"/>
</dbReference>
<evidence type="ECO:0000259" key="1">
    <source>
        <dbReference type="PROSITE" id="PS50164"/>
    </source>
</evidence>
<feature type="domain" description="GIY-YIG" evidence="1">
    <location>
        <begin position="207"/>
        <end position="309"/>
    </location>
</feature>
<sequence>MTARPWPNPPPDGASPGSVAGTFLTLGHVLDGIGAEHDPPIGVGDIYLIRHTFQPGGHEGLQGPEDLTADRVLQYTRSQNISTRLFPADPGPYWVVLIADGKRRSRLWGTFHNRGELVAQRTATDRYFDLHPSGFLAPLVDRLVIEWVNPRRWHRRATNARGLPVLEISDRDKVPFPGFDSVRLPFHELTQMVADHRYSDWRVALSEVQGIYLITDSSNGKQYVGKAAGAERILQRWTAYARDGHGGNRALRDLADASVGRGGAKTDHARHFVFSILRVFGPSTSSSEVDAAESHYKEALMTRQFGLNRN</sequence>
<dbReference type="InterPro" id="IPR035901">
    <property type="entry name" value="GIY-YIG_endonuc_sf"/>
</dbReference>
<dbReference type="EMBL" id="AP022566">
    <property type="protein sequence ID" value="BBX30395.1"/>
    <property type="molecule type" value="Genomic_DNA"/>
</dbReference>
<proteinExistence type="predicted"/>
<evidence type="ECO:0000313" key="2">
    <source>
        <dbReference type="EMBL" id="BBX30395.1"/>
    </source>
</evidence>
<geneLocation type="plasmid" evidence="2 3">
    <name>pJCM12272</name>
</geneLocation>
<gene>
    <name evidence="2" type="ORF">MALV_55200</name>
</gene>
<dbReference type="SUPFAM" id="SSF82771">
    <property type="entry name" value="GIY-YIG endonuclease"/>
    <property type="match status" value="1"/>
</dbReference>
<dbReference type="CDD" id="cd10446">
    <property type="entry name" value="GIY-YIG_unchar_1"/>
    <property type="match status" value="1"/>
</dbReference>
<keyword evidence="3" id="KW-1185">Reference proteome</keyword>
<keyword evidence="2" id="KW-0614">Plasmid</keyword>
<organism evidence="2 3">
    <name type="scientific">Mycolicibacterium alvei</name>
    <dbReference type="NCBI Taxonomy" id="67081"/>
    <lineage>
        <taxon>Bacteria</taxon>
        <taxon>Bacillati</taxon>
        <taxon>Actinomycetota</taxon>
        <taxon>Actinomycetes</taxon>
        <taxon>Mycobacteriales</taxon>
        <taxon>Mycobacteriaceae</taxon>
        <taxon>Mycolicibacterium</taxon>
    </lineage>
</organism>